<dbReference type="RefSeq" id="WP_194508455.1">
    <property type="nucleotide sequence ID" value="NZ_JADILU010000005.1"/>
</dbReference>
<dbReference type="PANTHER" id="PTHR42951:SF4">
    <property type="entry name" value="ACYL-COENZYME A THIOESTERASE MBLAC2"/>
    <property type="match status" value="1"/>
</dbReference>
<reference evidence="4" key="1">
    <citation type="journal article" date="2019" name="Int. J. Syst. Evol. Microbiol.">
        <title>The Global Catalogue of Microorganisms (GCM) 10K type strain sequencing project: providing services to taxonomists for standard genome sequencing and annotation.</title>
        <authorList>
            <consortium name="The Broad Institute Genomics Platform"/>
            <consortium name="The Broad Institute Genome Sequencing Center for Infectious Disease"/>
            <person name="Wu L."/>
            <person name="Ma J."/>
        </authorList>
    </citation>
    <scope>NUCLEOTIDE SEQUENCE [LARGE SCALE GENOMIC DNA]</scope>
    <source>
        <strain evidence="4">KCTC 32514</strain>
    </source>
</reference>
<dbReference type="EMBL" id="JBHUOS010000002">
    <property type="protein sequence ID" value="MFD2914956.1"/>
    <property type="molecule type" value="Genomic_DNA"/>
</dbReference>
<dbReference type="SMART" id="SM00849">
    <property type="entry name" value="Lactamase_B"/>
    <property type="match status" value="1"/>
</dbReference>
<evidence type="ECO:0000313" key="4">
    <source>
        <dbReference type="Proteomes" id="UP001597548"/>
    </source>
</evidence>
<dbReference type="PANTHER" id="PTHR42951">
    <property type="entry name" value="METALLO-BETA-LACTAMASE DOMAIN-CONTAINING"/>
    <property type="match status" value="1"/>
</dbReference>
<organism evidence="3 4">
    <name type="scientific">Psychroserpens luteus</name>
    <dbReference type="NCBI Taxonomy" id="1434066"/>
    <lineage>
        <taxon>Bacteria</taxon>
        <taxon>Pseudomonadati</taxon>
        <taxon>Bacteroidota</taxon>
        <taxon>Flavobacteriia</taxon>
        <taxon>Flavobacteriales</taxon>
        <taxon>Flavobacteriaceae</taxon>
        <taxon>Psychroserpens</taxon>
    </lineage>
</organism>
<dbReference type="InterPro" id="IPR050855">
    <property type="entry name" value="NDM-1-like"/>
</dbReference>
<dbReference type="SUPFAM" id="SSF56281">
    <property type="entry name" value="Metallo-hydrolase/oxidoreductase"/>
    <property type="match status" value="1"/>
</dbReference>
<dbReference type="InterPro" id="IPR001279">
    <property type="entry name" value="Metallo-B-lactamas"/>
</dbReference>
<evidence type="ECO:0000259" key="2">
    <source>
        <dbReference type="SMART" id="SM00849"/>
    </source>
</evidence>
<dbReference type="CDD" id="cd16282">
    <property type="entry name" value="metallo-hydrolase-like_MBL-fold"/>
    <property type="match status" value="1"/>
</dbReference>
<evidence type="ECO:0000256" key="1">
    <source>
        <dbReference type="ARBA" id="ARBA00005250"/>
    </source>
</evidence>
<feature type="domain" description="Metallo-beta-lactamase" evidence="2">
    <location>
        <begin position="45"/>
        <end position="223"/>
    </location>
</feature>
<proteinExistence type="inferred from homology"/>
<comment type="caution">
    <text evidence="3">The sequence shown here is derived from an EMBL/GenBank/DDBJ whole genome shotgun (WGS) entry which is preliminary data.</text>
</comment>
<dbReference type="Proteomes" id="UP001597548">
    <property type="component" value="Unassembled WGS sequence"/>
</dbReference>
<protein>
    <submittedName>
        <fullName evidence="3">MBL fold metallo-hydrolase</fullName>
    </submittedName>
</protein>
<evidence type="ECO:0000313" key="3">
    <source>
        <dbReference type="EMBL" id="MFD2914956.1"/>
    </source>
</evidence>
<gene>
    <name evidence="3" type="ORF">ACFS29_04845</name>
</gene>
<accession>A0ABW5ZRF8</accession>
<comment type="similarity">
    <text evidence="1">Belongs to the metallo-beta-lactamase superfamily. Class-B beta-lactamase family.</text>
</comment>
<dbReference type="Gene3D" id="3.60.15.10">
    <property type="entry name" value="Ribonuclease Z/Hydroxyacylglutathione hydrolase-like"/>
    <property type="match status" value="1"/>
</dbReference>
<dbReference type="InterPro" id="IPR036866">
    <property type="entry name" value="RibonucZ/Hydroxyglut_hydro"/>
</dbReference>
<name>A0ABW5ZRF8_9FLAO</name>
<keyword evidence="4" id="KW-1185">Reference proteome</keyword>
<sequence>MKYLFTLSIIIFFFFGNIANAQRFDKVEIETIKVADHVYMLIGAGGNIGVSIGDDGVFVIDDQFAPLSEKIHTAMKALSDKDIKFLVNTHHHGDHTGGNENMQKLGATIIAHDNVRQRLETTPKRDGSSEAKAALPIITFNDELSLHINGEKIGVFHVEHAHTDGDALLYFTESNVLHTGDTYFKGRYPYIDLDSGGSVDGYIKAVKLGLQLIDDDTKVIPGHGNLSNKEEYQSFLKMLEDLKSKISEAIKTGKTEDEVAKDATLTKTYDDLDYGTGFINSEKIRRTFYLSLKN</sequence>
<dbReference type="Pfam" id="PF00753">
    <property type="entry name" value="Lactamase_B"/>
    <property type="match status" value="1"/>
</dbReference>